<evidence type="ECO:0000256" key="3">
    <source>
        <dbReference type="ARBA" id="ARBA00022630"/>
    </source>
</evidence>
<dbReference type="InterPro" id="IPR006094">
    <property type="entry name" value="Oxid_FAD_bind_N"/>
</dbReference>
<dbReference type="InterPro" id="IPR050416">
    <property type="entry name" value="FAD-linked_Oxidoreductase"/>
</dbReference>
<sequence>MHEAAKVAATMILHCIFSVVVGVASALILPTLGPRPELGYLGALDSDDLFSELGKQLSPGATIIRRDNPVVEVDDEDDVQKTVCFANNHSLPFLAIDGSHGFISTLGRMQGGIAISFMKLKQIKINPSGDYADLGPGLTNGELIRGLWAEGKQTGIMLGGGHGYLQGLFGLLADQILEAHVVLADGSSVIASQKSHPNLLWALKGAGHNFGIVTRLKYRIYDRLSNNFLREDGQPPQLINWYNFMRRPDIDSNSAVIQMRMIYAGDLSGLEQYAAPFLALGPASVENVTVPYPELFRINRSDESSQVVCGKGMYRHLFPTYLKRHNTTALREVHRIFTDMTTNSPVWGYTNPAYSNDIIAASKAMRQAMVDGSGSEQLHAYVNYAFGDESPPEMYGYAPWRMQKLRELKKKYDPKGRFNFYAPIGKPSD</sequence>
<gene>
    <name evidence="8" type="ORF">N657DRAFT_671591</name>
</gene>
<evidence type="ECO:0000313" key="9">
    <source>
        <dbReference type="Proteomes" id="UP001302602"/>
    </source>
</evidence>
<dbReference type="GeneID" id="87832369"/>
<dbReference type="EMBL" id="MU853227">
    <property type="protein sequence ID" value="KAK4124694.1"/>
    <property type="molecule type" value="Genomic_DNA"/>
</dbReference>
<keyword evidence="3" id="KW-0285">Flavoprotein</keyword>
<accession>A0AAN6U206</accession>
<dbReference type="SUPFAM" id="SSF56176">
    <property type="entry name" value="FAD-binding/transporter-associated domain-like"/>
    <property type="match status" value="1"/>
</dbReference>
<dbReference type="Gene3D" id="3.30.465.10">
    <property type="match status" value="1"/>
</dbReference>
<evidence type="ECO:0000256" key="2">
    <source>
        <dbReference type="ARBA" id="ARBA00005466"/>
    </source>
</evidence>
<dbReference type="PROSITE" id="PS51387">
    <property type="entry name" value="FAD_PCMH"/>
    <property type="match status" value="1"/>
</dbReference>
<dbReference type="PANTHER" id="PTHR42973:SF9">
    <property type="entry name" value="FAD-BINDING PCMH-TYPE DOMAIN-CONTAINING PROTEIN-RELATED"/>
    <property type="match status" value="1"/>
</dbReference>
<keyword evidence="5" id="KW-0560">Oxidoreductase</keyword>
<feature type="domain" description="FAD-binding PCMH-type" evidence="7">
    <location>
        <begin position="63"/>
        <end position="223"/>
    </location>
</feature>
<reference evidence="8" key="1">
    <citation type="journal article" date="2023" name="Mol. Phylogenet. Evol.">
        <title>Genome-scale phylogeny and comparative genomics of the fungal order Sordariales.</title>
        <authorList>
            <person name="Hensen N."/>
            <person name="Bonometti L."/>
            <person name="Westerberg I."/>
            <person name="Brannstrom I.O."/>
            <person name="Guillou S."/>
            <person name="Cros-Aarteil S."/>
            <person name="Calhoun S."/>
            <person name="Haridas S."/>
            <person name="Kuo A."/>
            <person name="Mondo S."/>
            <person name="Pangilinan J."/>
            <person name="Riley R."/>
            <person name="LaButti K."/>
            <person name="Andreopoulos B."/>
            <person name="Lipzen A."/>
            <person name="Chen C."/>
            <person name="Yan M."/>
            <person name="Daum C."/>
            <person name="Ng V."/>
            <person name="Clum A."/>
            <person name="Steindorff A."/>
            <person name="Ohm R.A."/>
            <person name="Martin F."/>
            <person name="Silar P."/>
            <person name="Natvig D.O."/>
            <person name="Lalanne C."/>
            <person name="Gautier V."/>
            <person name="Ament-Velasquez S.L."/>
            <person name="Kruys A."/>
            <person name="Hutchinson M.I."/>
            <person name="Powell A.J."/>
            <person name="Barry K."/>
            <person name="Miller A.N."/>
            <person name="Grigoriev I.V."/>
            <person name="Debuchy R."/>
            <person name="Gladieux P."/>
            <person name="Hiltunen Thoren M."/>
            <person name="Johannesson H."/>
        </authorList>
    </citation>
    <scope>NUCLEOTIDE SEQUENCE</scope>
    <source>
        <strain evidence="8">CBS 731.68</strain>
    </source>
</reference>
<protein>
    <submittedName>
        <fullName evidence="8">FAD-binding domain-containing protein</fullName>
    </submittedName>
</protein>
<evidence type="ECO:0000259" key="7">
    <source>
        <dbReference type="PROSITE" id="PS51387"/>
    </source>
</evidence>
<dbReference type="Pfam" id="PF08031">
    <property type="entry name" value="BBE"/>
    <property type="match status" value="1"/>
</dbReference>
<comment type="cofactor">
    <cofactor evidence="1">
        <name>FAD</name>
        <dbReference type="ChEBI" id="CHEBI:57692"/>
    </cofactor>
</comment>
<evidence type="ECO:0000256" key="6">
    <source>
        <dbReference type="SAM" id="Phobius"/>
    </source>
</evidence>
<dbReference type="Gene3D" id="3.40.462.20">
    <property type="match status" value="1"/>
</dbReference>
<evidence type="ECO:0000256" key="5">
    <source>
        <dbReference type="ARBA" id="ARBA00023002"/>
    </source>
</evidence>
<dbReference type="InterPro" id="IPR036318">
    <property type="entry name" value="FAD-bd_PCMH-like_sf"/>
</dbReference>
<reference evidence="8" key="2">
    <citation type="submission" date="2023-05" db="EMBL/GenBank/DDBJ databases">
        <authorList>
            <consortium name="Lawrence Berkeley National Laboratory"/>
            <person name="Steindorff A."/>
            <person name="Hensen N."/>
            <person name="Bonometti L."/>
            <person name="Westerberg I."/>
            <person name="Brannstrom I.O."/>
            <person name="Guillou S."/>
            <person name="Cros-Aarteil S."/>
            <person name="Calhoun S."/>
            <person name="Haridas S."/>
            <person name="Kuo A."/>
            <person name="Mondo S."/>
            <person name="Pangilinan J."/>
            <person name="Riley R."/>
            <person name="Labutti K."/>
            <person name="Andreopoulos B."/>
            <person name="Lipzen A."/>
            <person name="Chen C."/>
            <person name="Yanf M."/>
            <person name="Daum C."/>
            <person name="Ng V."/>
            <person name="Clum A."/>
            <person name="Ohm R."/>
            <person name="Martin F."/>
            <person name="Silar P."/>
            <person name="Natvig D."/>
            <person name="Lalanne C."/>
            <person name="Gautier V."/>
            <person name="Ament-Velasquez S.L."/>
            <person name="Kruys A."/>
            <person name="Hutchinson M.I."/>
            <person name="Powell A.J."/>
            <person name="Barry K."/>
            <person name="Miller A.N."/>
            <person name="Grigoriev I.V."/>
            <person name="Debuchy R."/>
            <person name="Gladieux P."/>
            <person name="Thoren M.H."/>
            <person name="Johannesson H."/>
        </authorList>
    </citation>
    <scope>NUCLEOTIDE SEQUENCE</scope>
    <source>
        <strain evidence="8">CBS 731.68</strain>
    </source>
</reference>
<dbReference type="GO" id="GO:0071949">
    <property type="term" value="F:FAD binding"/>
    <property type="evidence" value="ECO:0007669"/>
    <property type="project" value="InterPro"/>
</dbReference>
<evidence type="ECO:0000256" key="1">
    <source>
        <dbReference type="ARBA" id="ARBA00001974"/>
    </source>
</evidence>
<comment type="caution">
    <text evidence="8">The sequence shown here is derived from an EMBL/GenBank/DDBJ whole genome shotgun (WGS) entry which is preliminary data.</text>
</comment>
<keyword evidence="6" id="KW-0812">Transmembrane</keyword>
<dbReference type="Proteomes" id="UP001302602">
    <property type="component" value="Unassembled WGS sequence"/>
</dbReference>
<keyword evidence="4" id="KW-0274">FAD</keyword>
<dbReference type="Pfam" id="PF01565">
    <property type="entry name" value="FAD_binding_4"/>
    <property type="match status" value="1"/>
</dbReference>
<organism evidence="8 9">
    <name type="scientific">Parathielavia appendiculata</name>
    <dbReference type="NCBI Taxonomy" id="2587402"/>
    <lineage>
        <taxon>Eukaryota</taxon>
        <taxon>Fungi</taxon>
        <taxon>Dikarya</taxon>
        <taxon>Ascomycota</taxon>
        <taxon>Pezizomycotina</taxon>
        <taxon>Sordariomycetes</taxon>
        <taxon>Sordariomycetidae</taxon>
        <taxon>Sordariales</taxon>
        <taxon>Chaetomiaceae</taxon>
        <taxon>Parathielavia</taxon>
    </lineage>
</organism>
<comment type="similarity">
    <text evidence="2">Belongs to the oxygen-dependent FAD-linked oxidoreductase family.</text>
</comment>
<feature type="transmembrane region" description="Helical" evidence="6">
    <location>
        <begin position="7"/>
        <end position="29"/>
    </location>
</feature>
<dbReference type="AlphaFoldDB" id="A0AAN6U206"/>
<dbReference type="InterPro" id="IPR016169">
    <property type="entry name" value="FAD-bd_PCMH_sub2"/>
</dbReference>
<keyword evidence="6" id="KW-0472">Membrane</keyword>
<keyword evidence="6" id="KW-1133">Transmembrane helix</keyword>
<dbReference type="InterPro" id="IPR012951">
    <property type="entry name" value="BBE"/>
</dbReference>
<dbReference type="InterPro" id="IPR016166">
    <property type="entry name" value="FAD-bd_PCMH"/>
</dbReference>
<dbReference type="GO" id="GO:0016491">
    <property type="term" value="F:oxidoreductase activity"/>
    <property type="evidence" value="ECO:0007669"/>
    <property type="project" value="UniProtKB-KW"/>
</dbReference>
<dbReference type="PANTHER" id="PTHR42973">
    <property type="entry name" value="BINDING OXIDOREDUCTASE, PUTATIVE (AFU_ORTHOLOGUE AFUA_1G17690)-RELATED"/>
    <property type="match status" value="1"/>
</dbReference>
<keyword evidence="9" id="KW-1185">Reference proteome</keyword>
<dbReference type="RefSeq" id="XP_062648465.1">
    <property type="nucleotide sequence ID" value="XM_062795601.1"/>
</dbReference>
<evidence type="ECO:0000256" key="4">
    <source>
        <dbReference type="ARBA" id="ARBA00022827"/>
    </source>
</evidence>
<proteinExistence type="inferred from homology"/>
<evidence type="ECO:0000313" key="8">
    <source>
        <dbReference type="EMBL" id="KAK4124694.1"/>
    </source>
</evidence>
<name>A0AAN6U206_9PEZI</name>